<dbReference type="RefSeq" id="WP_189050139.1">
    <property type="nucleotide sequence ID" value="NZ_BMJQ01000013.1"/>
</dbReference>
<evidence type="ECO:0000256" key="3">
    <source>
        <dbReference type="ARBA" id="ARBA00022630"/>
    </source>
</evidence>
<evidence type="ECO:0000256" key="4">
    <source>
        <dbReference type="ARBA" id="ARBA00022827"/>
    </source>
</evidence>
<evidence type="ECO:0000256" key="6">
    <source>
        <dbReference type="RuleBase" id="RU361217"/>
    </source>
</evidence>
<feature type="domain" description="FAD dependent oxidoreductase" evidence="7">
    <location>
        <begin position="8"/>
        <end position="363"/>
    </location>
</feature>
<sequence length="513" mass="56371">MNGSQQVDVLVIGGGINGAGIARDAAGRGLKVLLVEQGDLASATSSASTKLIHGGLRYLEYGEFRLVREALIERERLLSLAPHIIWPLRFVLPHPPGLRPAWMIRLGLFLYDHLGGRQRLPGSHAVDLTRDPRGAGLDPSIKRGYVYSDCWVEDARLVVLNARDAAERGAEIRTRTRFVSAERQGDHWVATIEDLADGSRRRVEAPILVNAAGPWVGDVLRQRLGNPNGKAPRLVKGSHIIVPRLFEGEQAYILQNPDKRIVFAIPYEGRFTLVGTTDVPYKADPAAVAIDRDETAYLAETVSRYFKTKVTPADVVWSYSGVRPLYDDAASNASAVTRDYVLDVEGAKGEPVLLSIFGGKITTFRRLAEHALQKLEPFLPRPTQPWTATAPLPGGDLPGDDFDAFLKQLQQTKPWLPAPLARRLARAYGSRVDRILAGATDLAGLGHDFGGGLTEAEVVYLRDQEWARSADDVLWRRSKLGLHVPPGTREALDRFFLGSAGADMRQERSNLAL</sequence>
<gene>
    <name evidence="9" type="primary">glpD</name>
    <name evidence="9" type="ORF">GCM10011611_45710</name>
</gene>
<evidence type="ECO:0000259" key="7">
    <source>
        <dbReference type="Pfam" id="PF01266"/>
    </source>
</evidence>
<dbReference type="EC" id="1.1.5.3" evidence="6"/>
<dbReference type="Gene3D" id="3.50.50.60">
    <property type="entry name" value="FAD/NAD(P)-binding domain"/>
    <property type="match status" value="1"/>
</dbReference>
<reference evidence="9" key="1">
    <citation type="journal article" date="2014" name="Int. J. Syst. Evol. Microbiol.">
        <title>Complete genome sequence of Corynebacterium casei LMG S-19264T (=DSM 44701T), isolated from a smear-ripened cheese.</title>
        <authorList>
            <consortium name="US DOE Joint Genome Institute (JGI-PGF)"/>
            <person name="Walter F."/>
            <person name="Albersmeier A."/>
            <person name="Kalinowski J."/>
            <person name="Ruckert C."/>
        </authorList>
    </citation>
    <scope>NUCLEOTIDE SEQUENCE</scope>
    <source>
        <strain evidence="9">CGMCC 1.15725</strain>
    </source>
</reference>
<dbReference type="Gene3D" id="3.30.9.10">
    <property type="entry name" value="D-Amino Acid Oxidase, subunit A, domain 2"/>
    <property type="match status" value="1"/>
</dbReference>
<evidence type="ECO:0000313" key="9">
    <source>
        <dbReference type="EMBL" id="GGF34358.1"/>
    </source>
</evidence>
<dbReference type="Pfam" id="PF01266">
    <property type="entry name" value="DAO"/>
    <property type="match status" value="1"/>
</dbReference>
<accession>A0A8J3E5B1</accession>
<dbReference type="PANTHER" id="PTHR11985:SF15">
    <property type="entry name" value="GLYCEROL-3-PHOSPHATE DEHYDROGENASE, MITOCHONDRIAL"/>
    <property type="match status" value="1"/>
</dbReference>
<reference evidence="9" key="2">
    <citation type="submission" date="2020-09" db="EMBL/GenBank/DDBJ databases">
        <authorList>
            <person name="Sun Q."/>
            <person name="Zhou Y."/>
        </authorList>
    </citation>
    <scope>NUCLEOTIDE SEQUENCE</scope>
    <source>
        <strain evidence="9">CGMCC 1.15725</strain>
    </source>
</reference>
<dbReference type="PANTHER" id="PTHR11985">
    <property type="entry name" value="GLYCEROL-3-PHOSPHATE DEHYDROGENASE"/>
    <property type="match status" value="1"/>
</dbReference>
<dbReference type="InterPro" id="IPR036188">
    <property type="entry name" value="FAD/NAD-bd_sf"/>
</dbReference>
<name>A0A8J3E5B1_9PROT</name>
<comment type="catalytic activity">
    <reaction evidence="6">
        <text>a quinone + sn-glycerol 3-phosphate = dihydroxyacetone phosphate + a quinol</text>
        <dbReference type="Rhea" id="RHEA:18977"/>
        <dbReference type="ChEBI" id="CHEBI:24646"/>
        <dbReference type="ChEBI" id="CHEBI:57597"/>
        <dbReference type="ChEBI" id="CHEBI:57642"/>
        <dbReference type="ChEBI" id="CHEBI:132124"/>
        <dbReference type="EC" id="1.1.5.3"/>
    </reaction>
</comment>
<dbReference type="InterPro" id="IPR031656">
    <property type="entry name" value="DAO_C"/>
</dbReference>
<dbReference type="SUPFAM" id="SSF54373">
    <property type="entry name" value="FAD-linked reductases, C-terminal domain"/>
    <property type="match status" value="1"/>
</dbReference>
<dbReference type="InterPro" id="IPR000447">
    <property type="entry name" value="G3P_DH_FAD-dep"/>
</dbReference>
<evidence type="ECO:0000259" key="8">
    <source>
        <dbReference type="Pfam" id="PF16901"/>
    </source>
</evidence>
<dbReference type="PRINTS" id="PR01001">
    <property type="entry name" value="FADG3PDH"/>
</dbReference>
<dbReference type="GO" id="GO:0004368">
    <property type="term" value="F:glycerol-3-phosphate dehydrogenase (quinone) activity"/>
    <property type="evidence" value="ECO:0007669"/>
    <property type="project" value="UniProtKB-EC"/>
</dbReference>
<dbReference type="NCBIfam" id="NF008899">
    <property type="entry name" value="PRK12266.1"/>
    <property type="match status" value="1"/>
</dbReference>
<keyword evidence="3 6" id="KW-0285">Flavoprotein</keyword>
<evidence type="ECO:0000256" key="2">
    <source>
        <dbReference type="ARBA" id="ARBA00007330"/>
    </source>
</evidence>
<dbReference type="NCBIfam" id="NF009906">
    <property type="entry name" value="PRK13369.1"/>
    <property type="match status" value="1"/>
</dbReference>
<dbReference type="Proteomes" id="UP000646365">
    <property type="component" value="Unassembled WGS sequence"/>
</dbReference>
<protein>
    <recommendedName>
        <fullName evidence="6">Glycerol-3-phosphate dehydrogenase</fullName>
        <ecNumber evidence="6">1.1.5.3</ecNumber>
    </recommendedName>
</protein>
<keyword evidence="5 6" id="KW-0560">Oxidoreductase</keyword>
<dbReference type="Pfam" id="PF16901">
    <property type="entry name" value="DAO_C"/>
    <property type="match status" value="1"/>
</dbReference>
<organism evidence="9 10">
    <name type="scientific">Aliidongia dinghuensis</name>
    <dbReference type="NCBI Taxonomy" id="1867774"/>
    <lineage>
        <taxon>Bacteria</taxon>
        <taxon>Pseudomonadati</taxon>
        <taxon>Pseudomonadota</taxon>
        <taxon>Alphaproteobacteria</taxon>
        <taxon>Rhodospirillales</taxon>
        <taxon>Dongiaceae</taxon>
        <taxon>Aliidongia</taxon>
    </lineage>
</organism>
<proteinExistence type="inferred from homology"/>
<dbReference type="PROSITE" id="PS00977">
    <property type="entry name" value="FAD_G3PDH_1"/>
    <property type="match status" value="1"/>
</dbReference>
<dbReference type="AlphaFoldDB" id="A0A8J3E5B1"/>
<evidence type="ECO:0000313" key="10">
    <source>
        <dbReference type="Proteomes" id="UP000646365"/>
    </source>
</evidence>
<evidence type="ECO:0000256" key="5">
    <source>
        <dbReference type="ARBA" id="ARBA00023002"/>
    </source>
</evidence>
<dbReference type="Gene3D" id="1.10.8.870">
    <property type="entry name" value="Alpha-glycerophosphate oxidase, cap domain"/>
    <property type="match status" value="1"/>
</dbReference>
<dbReference type="GO" id="GO:0046168">
    <property type="term" value="P:glycerol-3-phosphate catabolic process"/>
    <property type="evidence" value="ECO:0007669"/>
    <property type="project" value="TreeGrafter"/>
</dbReference>
<dbReference type="InterPro" id="IPR038299">
    <property type="entry name" value="DAO_C_sf"/>
</dbReference>
<dbReference type="SUPFAM" id="SSF51905">
    <property type="entry name" value="FAD/NAD(P)-binding domain"/>
    <property type="match status" value="1"/>
</dbReference>
<dbReference type="GO" id="GO:0009331">
    <property type="term" value="C:glycerol-3-phosphate dehydrogenase (FAD) complex"/>
    <property type="evidence" value="ECO:0007669"/>
    <property type="project" value="UniProtKB-UniRule"/>
</dbReference>
<comment type="cofactor">
    <cofactor evidence="1 6">
        <name>FAD</name>
        <dbReference type="ChEBI" id="CHEBI:57692"/>
    </cofactor>
</comment>
<evidence type="ECO:0000256" key="1">
    <source>
        <dbReference type="ARBA" id="ARBA00001974"/>
    </source>
</evidence>
<dbReference type="EMBL" id="BMJQ01000013">
    <property type="protein sequence ID" value="GGF34358.1"/>
    <property type="molecule type" value="Genomic_DNA"/>
</dbReference>
<comment type="caution">
    <text evidence="9">The sequence shown here is derived from an EMBL/GenBank/DDBJ whole genome shotgun (WGS) entry which is preliminary data.</text>
</comment>
<keyword evidence="4" id="KW-0274">FAD</keyword>
<dbReference type="InterPro" id="IPR006076">
    <property type="entry name" value="FAD-dep_OxRdtase"/>
</dbReference>
<keyword evidence="10" id="KW-1185">Reference proteome</keyword>
<feature type="domain" description="Alpha-glycerophosphate oxidase C-terminal" evidence="8">
    <location>
        <begin position="387"/>
        <end position="494"/>
    </location>
</feature>
<comment type="similarity">
    <text evidence="2 6">Belongs to the FAD-dependent glycerol-3-phosphate dehydrogenase family.</text>
</comment>